<feature type="compositionally biased region" description="Basic and acidic residues" evidence="1">
    <location>
        <begin position="143"/>
        <end position="155"/>
    </location>
</feature>
<accession>A0AA89AUA1</accession>
<feature type="compositionally biased region" description="Basic residues" evidence="1">
    <location>
        <begin position="46"/>
        <end position="57"/>
    </location>
</feature>
<evidence type="ECO:0000313" key="3">
    <source>
        <dbReference type="Proteomes" id="UP001188597"/>
    </source>
</evidence>
<reference evidence="2" key="1">
    <citation type="submission" date="2022-12" db="EMBL/GenBank/DDBJ databases">
        <title>Draft genome assemblies for two species of Escallonia (Escalloniales).</title>
        <authorList>
            <person name="Chanderbali A."/>
            <person name="Dervinis C."/>
            <person name="Anghel I."/>
            <person name="Soltis D."/>
            <person name="Soltis P."/>
            <person name="Zapata F."/>
        </authorList>
    </citation>
    <scope>NUCLEOTIDE SEQUENCE</scope>
    <source>
        <strain evidence="2">UCBG64.0493</strain>
        <tissue evidence="2">Leaf</tissue>
    </source>
</reference>
<evidence type="ECO:0000256" key="1">
    <source>
        <dbReference type="SAM" id="MobiDB-lite"/>
    </source>
</evidence>
<sequence>MALRSNGRKLSFEILATSSFAGDGDASFYRSNSDPSALGNGIALKPNKRKRKNKKKKAIECSIPESSTQLELDCKSYSVQTVVYEEVTEPEEGGASVCTVSSVAAGAELRQRSVVNDDVARNGGEKVMLEEESGGKGFNSLGKRSDESDGSASRKLDKEESLDWKRLMAEDPNQILSHGYRTLCNAYYLKPKEPFSTILEIFDSFQIGHKQDEFLRTIAF</sequence>
<feature type="region of interest" description="Disordered" evidence="1">
    <location>
        <begin position="132"/>
        <end position="155"/>
    </location>
</feature>
<dbReference type="EMBL" id="JAVXUP010001401">
    <property type="protein sequence ID" value="KAK3012091.1"/>
    <property type="molecule type" value="Genomic_DNA"/>
</dbReference>
<protein>
    <submittedName>
        <fullName evidence="2">Uncharacterized protein</fullName>
    </submittedName>
</protein>
<feature type="region of interest" description="Disordered" evidence="1">
    <location>
        <begin position="39"/>
        <end position="58"/>
    </location>
</feature>
<dbReference type="Proteomes" id="UP001188597">
    <property type="component" value="Unassembled WGS sequence"/>
</dbReference>
<organism evidence="2 3">
    <name type="scientific">Escallonia herrerae</name>
    <dbReference type="NCBI Taxonomy" id="1293975"/>
    <lineage>
        <taxon>Eukaryota</taxon>
        <taxon>Viridiplantae</taxon>
        <taxon>Streptophyta</taxon>
        <taxon>Embryophyta</taxon>
        <taxon>Tracheophyta</taxon>
        <taxon>Spermatophyta</taxon>
        <taxon>Magnoliopsida</taxon>
        <taxon>eudicotyledons</taxon>
        <taxon>Gunneridae</taxon>
        <taxon>Pentapetalae</taxon>
        <taxon>asterids</taxon>
        <taxon>campanulids</taxon>
        <taxon>Escalloniales</taxon>
        <taxon>Escalloniaceae</taxon>
        <taxon>Escallonia</taxon>
    </lineage>
</organism>
<name>A0AA89AUA1_9ASTE</name>
<keyword evidence="3" id="KW-1185">Reference proteome</keyword>
<proteinExistence type="predicted"/>
<evidence type="ECO:0000313" key="2">
    <source>
        <dbReference type="EMBL" id="KAK3012091.1"/>
    </source>
</evidence>
<gene>
    <name evidence="2" type="ORF">RJ639_012724</name>
</gene>
<dbReference type="AlphaFoldDB" id="A0AA89AUA1"/>
<comment type="caution">
    <text evidence="2">The sequence shown here is derived from an EMBL/GenBank/DDBJ whole genome shotgun (WGS) entry which is preliminary data.</text>
</comment>